<organism evidence="5 6">
    <name type="scientific">Ceratobasidium theobromae</name>
    <dbReference type="NCBI Taxonomy" id="1582974"/>
    <lineage>
        <taxon>Eukaryota</taxon>
        <taxon>Fungi</taxon>
        <taxon>Dikarya</taxon>
        <taxon>Basidiomycota</taxon>
        <taxon>Agaricomycotina</taxon>
        <taxon>Agaricomycetes</taxon>
        <taxon>Cantharellales</taxon>
        <taxon>Ceratobasidiaceae</taxon>
        <taxon>Ceratobasidium</taxon>
    </lineage>
</organism>
<dbReference type="Pfam" id="PF01165">
    <property type="entry name" value="Ribosomal_S21"/>
    <property type="match status" value="1"/>
</dbReference>
<accession>A0A5N5QUQ0</accession>
<comment type="caution">
    <text evidence="5">The sequence shown here is derived from an EMBL/GenBank/DDBJ whole genome shotgun (WGS) entry which is preliminary data.</text>
</comment>
<keyword evidence="3" id="KW-0687">Ribonucleoprotein</keyword>
<keyword evidence="6" id="KW-1185">Reference proteome</keyword>
<evidence type="ECO:0000256" key="2">
    <source>
        <dbReference type="ARBA" id="ARBA00022980"/>
    </source>
</evidence>
<dbReference type="EMBL" id="SSOP01000010">
    <property type="protein sequence ID" value="KAB5595301.1"/>
    <property type="molecule type" value="Genomic_DNA"/>
</dbReference>
<evidence type="ECO:0008006" key="7">
    <source>
        <dbReference type="Google" id="ProtNLM"/>
    </source>
</evidence>
<evidence type="ECO:0000313" key="6">
    <source>
        <dbReference type="Proteomes" id="UP000383932"/>
    </source>
</evidence>
<dbReference type="PANTHER" id="PTHR41237">
    <property type="entry name" value="37S RIBOSOMAL PROTEIN MRP21, MITOCHONDRIAL"/>
    <property type="match status" value="1"/>
</dbReference>
<evidence type="ECO:0000313" key="5">
    <source>
        <dbReference type="EMBL" id="KAB5595301.1"/>
    </source>
</evidence>
<dbReference type="GO" id="GO:0003735">
    <property type="term" value="F:structural constituent of ribosome"/>
    <property type="evidence" value="ECO:0007669"/>
    <property type="project" value="InterPro"/>
</dbReference>
<name>A0A5N5QUQ0_9AGAM</name>
<keyword evidence="2" id="KW-0689">Ribosomal protein</keyword>
<dbReference type="GO" id="GO:0005840">
    <property type="term" value="C:ribosome"/>
    <property type="evidence" value="ECO:0007669"/>
    <property type="project" value="UniProtKB-KW"/>
</dbReference>
<protein>
    <recommendedName>
        <fullName evidence="7">Ribosomal protein S21</fullName>
    </recommendedName>
</protein>
<comment type="similarity">
    <text evidence="1">Belongs to the bacterial ribosomal protein bS21 family.</text>
</comment>
<reference evidence="5 6" key="1">
    <citation type="journal article" date="2019" name="Fungal Biol. Biotechnol.">
        <title>Draft genome sequence of fastidious pathogen Ceratobasidium theobromae, which causes vascular-streak dieback in Theobroma cacao.</title>
        <authorList>
            <person name="Ali S.S."/>
            <person name="Asman A."/>
            <person name="Shao J."/>
            <person name="Firmansyah A.P."/>
            <person name="Susilo A.W."/>
            <person name="Rosmana A."/>
            <person name="McMahon P."/>
            <person name="Junaid M."/>
            <person name="Guest D."/>
            <person name="Kheng T.Y."/>
            <person name="Meinhardt L.W."/>
            <person name="Bailey B.A."/>
        </authorList>
    </citation>
    <scope>NUCLEOTIDE SEQUENCE [LARGE SCALE GENOMIC DNA]</scope>
    <source>
        <strain evidence="5 6">CT2</strain>
    </source>
</reference>
<dbReference type="OrthoDB" id="2501249at2759"/>
<gene>
    <name evidence="5" type="ORF">CTheo_1173</name>
</gene>
<sequence>MASFPLAHARLISGSGGIDKHFAPYPALPKPKPQSSNPPSLLSTPDSPPRPSDFFLNLTTEGFGATRVPDDRWASVHETLLREVVMKEPGNVYTGRSVPVTGGIDVSIAYRRLHGVLSRNRIRSELFLQRRYEKPSDRERRLKSERHRRRFAAWIRKKVQLVSEIRRRS</sequence>
<dbReference type="AlphaFoldDB" id="A0A5N5QUQ0"/>
<dbReference type="GO" id="GO:0006412">
    <property type="term" value="P:translation"/>
    <property type="evidence" value="ECO:0007669"/>
    <property type="project" value="InterPro"/>
</dbReference>
<dbReference type="Proteomes" id="UP000383932">
    <property type="component" value="Unassembled WGS sequence"/>
</dbReference>
<dbReference type="InterPro" id="IPR052837">
    <property type="entry name" value="Mitoribosomal_bS21"/>
</dbReference>
<dbReference type="PANTHER" id="PTHR41237:SF1">
    <property type="entry name" value="SMALL RIBOSOMAL SUBUNIT PROTEIN BS21M"/>
    <property type="match status" value="1"/>
</dbReference>
<evidence type="ECO:0000256" key="1">
    <source>
        <dbReference type="ARBA" id="ARBA00006640"/>
    </source>
</evidence>
<evidence type="ECO:0000256" key="3">
    <source>
        <dbReference type="ARBA" id="ARBA00023274"/>
    </source>
</evidence>
<dbReference type="InterPro" id="IPR001911">
    <property type="entry name" value="Ribosomal_bS21"/>
</dbReference>
<evidence type="ECO:0000256" key="4">
    <source>
        <dbReference type="SAM" id="MobiDB-lite"/>
    </source>
</evidence>
<proteinExistence type="inferred from homology"/>
<dbReference type="GO" id="GO:1990904">
    <property type="term" value="C:ribonucleoprotein complex"/>
    <property type="evidence" value="ECO:0007669"/>
    <property type="project" value="UniProtKB-KW"/>
</dbReference>
<feature type="region of interest" description="Disordered" evidence="4">
    <location>
        <begin position="14"/>
        <end position="53"/>
    </location>
</feature>
<feature type="compositionally biased region" description="Low complexity" evidence="4">
    <location>
        <begin position="33"/>
        <end position="45"/>
    </location>
</feature>